<gene>
    <name evidence="1" type="ORF">BZ3500_MVSOF-1268-A1-R1_CHR4-1G06685</name>
</gene>
<dbReference type="STRING" id="289078.A0A2X0KSB0"/>
<dbReference type="Proteomes" id="UP000249723">
    <property type="component" value="Unassembled WGS sequence"/>
</dbReference>
<evidence type="ECO:0000313" key="2">
    <source>
        <dbReference type="Proteomes" id="UP000249723"/>
    </source>
</evidence>
<sequence length="113" mass="12983">MSDRGKCLKPTNVPAWTTVAAIPTRPGNTAARKYLSPWEVPAKNVPQSSKELERLEVAFDYHQGRGWKHYTRFFTQADSQLDFDFMVLYDNTYRTELGDPDTSGHFAPRRSSR</sequence>
<organism evidence="1 2">
    <name type="scientific">Microbotryum saponariae</name>
    <dbReference type="NCBI Taxonomy" id="289078"/>
    <lineage>
        <taxon>Eukaryota</taxon>
        <taxon>Fungi</taxon>
        <taxon>Dikarya</taxon>
        <taxon>Basidiomycota</taxon>
        <taxon>Pucciniomycotina</taxon>
        <taxon>Microbotryomycetes</taxon>
        <taxon>Microbotryales</taxon>
        <taxon>Microbotryaceae</taxon>
        <taxon>Microbotryum</taxon>
    </lineage>
</organism>
<dbReference type="EMBL" id="FMWP01000091">
    <property type="protein sequence ID" value="SCZ96752.1"/>
    <property type="molecule type" value="Genomic_DNA"/>
</dbReference>
<accession>A0A2X0KSB0</accession>
<keyword evidence="2" id="KW-1185">Reference proteome</keyword>
<name>A0A2X0KSB0_9BASI</name>
<reference evidence="2" key="1">
    <citation type="submission" date="2016-10" db="EMBL/GenBank/DDBJ databases">
        <authorList>
            <person name="Jeantristanb JTB J.-T."/>
            <person name="Ricardo R."/>
        </authorList>
    </citation>
    <scope>NUCLEOTIDE SEQUENCE [LARGE SCALE GENOMIC DNA]</scope>
</reference>
<dbReference type="OrthoDB" id="2540468at2759"/>
<protein>
    <submittedName>
        <fullName evidence="1">BZ3500_MvSof-1268-A1-R1_Chr4-1g06685 protein</fullName>
    </submittedName>
</protein>
<evidence type="ECO:0000313" key="1">
    <source>
        <dbReference type="EMBL" id="SCZ96752.1"/>
    </source>
</evidence>
<proteinExistence type="predicted"/>
<dbReference type="AlphaFoldDB" id="A0A2X0KSB0"/>